<dbReference type="SUPFAM" id="SSF47769">
    <property type="entry name" value="SAM/Pointed domain"/>
    <property type="match status" value="1"/>
</dbReference>
<evidence type="ECO:0008006" key="4">
    <source>
        <dbReference type="Google" id="ProtNLM"/>
    </source>
</evidence>
<feature type="compositionally biased region" description="Low complexity" evidence="1">
    <location>
        <begin position="313"/>
        <end position="335"/>
    </location>
</feature>
<protein>
    <recommendedName>
        <fullName evidence="4">SAM domain-containing protein</fullName>
    </recommendedName>
</protein>
<proteinExistence type="predicted"/>
<feature type="compositionally biased region" description="Polar residues" evidence="1">
    <location>
        <begin position="233"/>
        <end position="244"/>
    </location>
</feature>
<dbReference type="InParanoid" id="A0A067MHH4"/>
<name>A0A067MHH4_BOTB1</name>
<evidence type="ECO:0000313" key="2">
    <source>
        <dbReference type="EMBL" id="KDQ14175.1"/>
    </source>
</evidence>
<feature type="compositionally biased region" description="Pro residues" evidence="1">
    <location>
        <begin position="282"/>
        <end position="312"/>
    </location>
</feature>
<gene>
    <name evidence="2" type="ORF">BOTBODRAFT_55615</name>
</gene>
<evidence type="ECO:0000256" key="1">
    <source>
        <dbReference type="SAM" id="MobiDB-lite"/>
    </source>
</evidence>
<dbReference type="InterPro" id="IPR013761">
    <property type="entry name" value="SAM/pointed_sf"/>
</dbReference>
<organism evidence="2 3">
    <name type="scientific">Botryobasidium botryosum (strain FD-172 SS1)</name>
    <dbReference type="NCBI Taxonomy" id="930990"/>
    <lineage>
        <taxon>Eukaryota</taxon>
        <taxon>Fungi</taxon>
        <taxon>Dikarya</taxon>
        <taxon>Basidiomycota</taxon>
        <taxon>Agaricomycotina</taxon>
        <taxon>Agaricomycetes</taxon>
        <taxon>Cantharellales</taxon>
        <taxon>Botryobasidiaceae</taxon>
        <taxon>Botryobasidium</taxon>
    </lineage>
</organism>
<evidence type="ECO:0000313" key="3">
    <source>
        <dbReference type="Proteomes" id="UP000027195"/>
    </source>
</evidence>
<accession>A0A067MHH4</accession>
<feature type="region of interest" description="Disordered" evidence="1">
    <location>
        <begin position="190"/>
        <end position="335"/>
    </location>
</feature>
<dbReference type="AlphaFoldDB" id="A0A067MHH4"/>
<feature type="compositionally biased region" description="Polar residues" evidence="1">
    <location>
        <begin position="260"/>
        <end position="275"/>
    </location>
</feature>
<sequence length="431" mass="46102">MAPKLLKYVAARLLSTRPGTRLELEAERVEDERRRSEDSVSSLSSWEPDTTPLSFDPASILPSQLVFNAEASGSNDEAPLWGTADPPLLTWDMESVATEGGLGAESSLASVMESTLAEGRPDPQATELSSTMVEPTVAAEGLLETQNAGLSSASVELGAAEGRLDALSTEPSGASVLISTSSEPVAAPIAPSVQQLEEPLPRTTSKRKRSVTPGEEGTKRQRRSRALSFSLALRQSSPTPTATRCHSLGPDTLSHRARAGSQSSTTEPMTTTAWSAGTPLLPVAPTPMPPMVITPPPSTSPSPAAPPSPNPVPSSLAPLSSLQASSPQGPAAEVAPDAAHAALLEDREARARRFPPFREEMLGSIRLLLRHSMVNADHYIYHFDDVWNDDWRTLVLFDDDELRQRGVVHDSARERILTLIRALEIQQGICP</sequence>
<feature type="region of interest" description="Disordered" evidence="1">
    <location>
        <begin position="25"/>
        <end position="57"/>
    </location>
</feature>
<dbReference type="HOGENOM" id="CLU_636134_0_0_1"/>
<reference evidence="3" key="1">
    <citation type="journal article" date="2014" name="Proc. Natl. Acad. Sci. U.S.A.">
        <title>Extensive sampling of basidiomycete genomes demonstrates inadequacy of the white-rot/brown-rot paradigm for wood decay fungi.</title>
        <authorList>
            <person name="Riley R."/>
            <person name="Salamov A.A."/>
            <person name="Brown D.W."/>
            <person name="Nagy L.G."/>
            <person name="Floudas D."/>
            <person name="Held B.W."/>
            <person name="Levasseur A."/>
            <person name="Lombard V."/>
            <person name="Morin E."/>
            <person name="Otillar R."/>
            <person name="Lindquist E.A."/>
            <person name="Sun H."/>
            <person name="LaButti K.M."/>
            <person name="Schmutz J."/>
            <person name="Jabbour D."/>
            <person name="Luo H."/>
            <person name="Baker S.E."/>
            <person name="Pisabarro A.G."/>
            <person name="Walton J.D."/>
            <person name="Blanchette R.A."/>
            <person name="Henrissat B."/>
            <person name="Martin F."/>
            <person name="Cullen D."/>
            <person name="Hibbett D.S."/>
            <person name="Grigoriev I.V."/>
        </authorList>
    </citation>
    <scope>NUCLEOTIDE SEQUENCE [LARGE SCALE GENOMIC DNA]</scope>
    <source>
        <strain evidence="3">FD-172 SS1</strain>
    </source>
</reference>
<keyword evidence="3" id="KW-1185">Reference proteome</keyword>
<dbReference type="Proteomes" id="UP000027195">
    <property type="component" value="Unassembled WGS sequence"/>
</dbReference>
<dbReference type="CDD" id="cd09487">
    <property type="entry name" value="SAM_superfamily"/>
    <property type="match status" value="1"/>
</dbReference>
<dbReference type="EMBL" id="KL198039">
    <property type="protein sequence ID" value="KDQ14175.1"/>
    <property type="molecule type" value="Genomic_DNA"/>
</dbReference>
<feature type="compositionally biased region" description="Basic and acidic residues" evidence="1">
    <location>
        <begin position="25"/>
        <end position="38"/>
    </location>
</feature>